<comment type="caution">
    <text evidence="2">The sequence shown here is derived from an EMBL/GenBank/DDBJ whole genome shotgun (WGS) entry which is preliminary data.</text>
</comment>
<proteinExistence type="predicted"/>
<accession>A0A429YUT3</accession>
<feature type="domain" description="Polysaccharide pyruvyl transferase" evidence="1">
    <location>
        <begin position="96"/>
        <end position="203"/>
    </location>
</feature>
<dbReference type="OrthoDB" id="9803627at2"/>
<dbReference type="Proteomes" id="UP000278398">
    <property type="component" value="Unassembled WGS sequence"/>
</dbReference>
<evidence type="ECO:0000259" key="1">
    <source>
        <dbReference type="Pfam" id="PF04230"/>
    </source>
</evidence>
<organism evidence="2 3">
    <name type="scientific">Aquibium carbonis</name>
    <dbReference type="NCBI Taxonomy" id="2495581"/>
    <lineage>
        <taxon>Bacteria</taxon>
        <taxon>Pseudomonadati</taxon>
        <taxon>Pseudomonadota</taxon>
        <taxon>Alphaproteobacteria</taxon>
        <taxon>Hyphomicrobiales</taxon>
        <taxon>Phyllobacteriaceae</taxon>
        <taxon>Aquibium</taxon>
    </lineage>
</organism>
<dbReference type="Pfam" id="PF04230">
    <property type="entry name" value="PS_pyruv_trans"/>
    <property type="match status" value="1"/>
</dbReference>
<dbReference type="AlphaFoldDB" id="A0A429YUT3"/>
<dbReference type="EMBL" id="RWKW01000063">
    <property type="protein sequence ID" value="RST85198.1"/>
    <property type="molecule type" value="Genomic_DNA"/>
</dbReference>
<name>A0A429YUT3_9HYPH</name>
<evidence type="ECO:0000313" key="2">
    <source>
        <dbReference type="EMBL" id="RST85198.1"/>
    </source>
</evidence>
<sequence>MFGVSRKIEKQLRYWRWRLARGGLPIWWHVGRPNFGDDLTPDLFQRLTGVNVRFEPNRSAPHVLGMGSILSKATPASIICGSGLIAPIAGRIQARAVAVRGELSMRGLASVPDDLLLGDPAVLVSELIVPPPRKQHAYGFVPHVRSVDRWRAWNGMGLKLIDPGGPVRSVVEAIASCETIISQSLHGLVIADALSVPNVWVAPTDAMMGGRFKFDDYFTTIDTPKEIVPETQDIFRAPGVFAASVGRYRFDKAVYRERLRTTFSALAKGLQAG</sequence>
<protein>
    <recommendedName>
        <fullName evidence="1">Polysaccharide pyruvyl transferase domain-containing protein</fullName>
    </recommendedName>
</protein>
<dbReference type="InterPro" id="IPR007345">
    <property type="entry name" value="Polysacch_pyruvyl_Trfase"/>
</dbReference>
<keyword evidence="3" id="KW-1185">Reference proteome</keyword>
<dbReference type="RefSeq" id="WP_126701155.1">
    <property type="nucleotide sequence ID" value="NZ_RWKW01000063.1"/>
</dbReference>
<gene>
    <name evidence="2" type="ORF">EJC49_17125</name>
</gene>
<reference evidence="2 3" key="1">
    <citation type="submission" date="2018-12" db="EMBL/GenBank/DDBJ databases">
        <title>Mesorhizobium carbonis sp. nov., isolated from coal mine water.</title>
        <authorList>
            <person name="Xin W."/>
            <person name="Xu Z."/>
            <person name="Xiang F."/>
            <person name="Zhang J."/>
            <person name="Xi L."/>
            <person name="Liu J."/>
        </authorList>
    </citation>
    <scope>NUCLEOTIDE SEQUENCE [LARGE SCALE GENOMIC DNA]</scope>
    <source>
        <strain evidence="2 3">B2.3</strain>
    </source>
</reference>
<evidence type="ECO:0000313" key="3">
    <source>
        <dbReference type="Proteomes" id="UP000278398"/>
    </source>
</evidence>